<dbReference type="InterPro" id="IPR013094">
    <property type="entry name" value="AB_hydrolase_3"/>
</dbReference>
<dbReference type="InterPro" id="IPR050300">
    <property type="entry name" value="GDXG_lipolytic_enzyme"/>
</dbReference>
<sequence length="309" mass="34160">MAPVLEPAAQDFANATSTPPFLYQKPPEEGRKIFNDVQKESIAYSDGITTSWIDFKDHRVKLIKPTASAQKKLPVLFYIHGGGWVFGSPDAFGRLLGELAKRADAAVFAIDYTLSPEAKYPTALDQAWATLEFIEQNADKYNVDGKKIAIAGDSVGGNMTAITSLRAQKSRLLGQILFYPVCDFSFDSESYKDFASGYFLARDGMKWFFEQYTKGTDASPEDPRISVLRTPRDALSKAPPALVITGEADVLRDHGEQYAEKLREAGIDVTSVRFGGIIHDFLLLDPLKDTGAAKAGRTLAVEQLKEWYK</sequence>
<dbReference type="GeneID" id="37041670"/>
<dbReference type="OrthoDB" id="408631at2759"/>
<evidence type="ECO:0000313" key="5">
    <source>
        <dbReference type="Proteomes" id="UP000245768"/>
    </source>
</evidence>
<dbReference type="FunCoup" id="A0A316YHY4">
    <property type="interactions" value="70"/>
</dbReference>
<evidence type="ECO:0000259" key="3">
    <source>
        <dbReference type="Pfam" id="PF07859"/>
    </source>
</evidence>
<dbReference type="Proteomes" id="UP000245768">
    <property type="component" value="Unassembled WGS sequence"/>
</dbReference>
<dbReference type="Pfam" id="PF07859">
    <property type="entry name" value="Abhydrolase_3"/>
    <property type="match status" value="1"/>
</dbReference>
<protein>
    <submittedName>
        <fullName evidence="4">Putative exported lipase/esterase</fullName>
    </submittedName>
</protein>
<dbReference type="InterPro" id="IPR002168">
    <property type="entry name" value="Lipase_GDXG_HIS_AS"/>
</dbReference>
<keyword evidence="2" id="KW-0378">Hydrolase</keyword>
<comment type="similarity">
    <text evidence="1">Belongs to the 'GDXG' lipolytic enzyme family.</text>
</comment>
<dbReference type="SUPFAM" id="SSF53474">
    <property type="entry name" value="alpha/beta-Hydrolases"/>
    <property type="match status" value="1"/>
</dbReference>
<dbReference type="RefSeq" id="XP_025375980.1">
    <property type="nucleotide sequence ID" value="XM_025519754.1"/>
</dbReference>
<dbReference type="Gene3D" id="3.40.50.1820">
    <property type="entry name" value="alpha/beta hydrolase"/>
    <property type="match status" value="1"/>
</dbReference>
<keyword evidence="5" id="KW-1185">Reference proteome</keyword>
<dbReference type="InParanoid" id="A0A316YHY4"/>
<organism evidence="4 5">
    <name type="scientific">Acaromyces ingoldii</name>
    <dbReference type="NCBI Taxonomy" id="215250"/>
    <lineage>
        <taxon>Eukaryota</taxon>
        <taxon>Fungi</taxon>
        <taxon>Dikarya</taxon>
        <taxon>Basidiomycota</taxon>
        <taxon>Ustilaginomycotina</taxon>
        <taxon>Exobasidiomycetes</taxon>
        <taxon>Exobasidiales</taxon>
        <taxon>Cryptobasidiaceae</taxon>
        <taxon>Acaromyces</taxon>
    </lineage>
</organism>
<dbReference type="AlphaFoldDB" id="A0A316YHY4"/>
<evidence type="ECO:0000313" key="4">
    <source>
        <dbReference type="EMBL" id="PWN88782.1"/>
    </source>
</evidence>
<dbReference type="EMBL" id="KZ819638">
    <property type="protein sequence ID" value="PWN88782.1"/>
    <property type="molecule type" value="Genomic_DNA"/>
</dbReference>
<dbReference type="PANTHER" id="PTHR48081">
    <property type="entry name" value="AB HYDROLASE SUPERFAMILY PROTEIN C4A8.06C"/>
    <property type="match status" value="1"/>
</dbReference>
<evidence type="ECO:0000256" key="1">
    <source>
        <dbReference type="ARBA" id="ARBA00010515"/>
    </source>
</evidence>
<dbReference type="InterPro" id="IPR029058">
    <property type="entry name" value="AB_hydrolase_fold"/>
</dbReference>
<accession>A0A316YHY4</accession>
<dbReference type="PANTHER" id="PTHR48081:SF8">
    <property type="entry name" value="ALPHA_BETA HYDROLASE FOLD-3 DOMAIN-CONTAINING PROTEIN-RELATED"/>
    <property type="match status" value="1"/>
</dbReference>
<dbReference type="STRING" id="215250.A0A316YHY4"/>
<dbReference type="GO" id="GO:0016787">
    <property type="term" value="F:hydrolase activity"/>
    <property type="evidence" value="ECO:0007669"/>
    <property type="project" value="UniProtKB-KW"/>
</dbReference>
<feature type="domain" description="Alpha/beta hydrolase fold-3" evidence="3">
    <location>
        <begin position="76"/>
        <end position="282"/>
    </location>
</feature>
<reference evidence="4 5" key="1">
    <citation type="journal article" date="2018" name="Mol. Biol. Evol.">
        <title>Broad Genomic Sampling Reveals a Smut Pathogenic Ancestry of the Fungal Clade Ustilaginomycotina.</title>
        <authorList>
            <person name="Kijpornyongpan T."/>
            <person name="Mondo S.J."/>
            <person name="Barry K."/>
            <person name="Sandor L."/>
            <person name="Lee J."/>
            <person name="Lipzen A."/>
            <person name="Pangilinan J."/>
            <person name="LaButti K."/>
            <person name="Hainaut M."/>
            <person name="Henrissat B."/>
            <person name="Grigoriev I.V."/>
            <person name="Spatafora J.W."/>
            <person name="Aime M.C."/>
        </authorList>
    </citation>
    <scope>NUCLEOTIDE SEQUENCE [LARGE SCALE GENOMIC DNA]</scope>
    <source>
        <strain evidence="4 5">MCA 4198</strain>
    </source>
</reference>
<proteinExistence type="inferred from homology"/>
<gene>
    <name evidence="4" type="ORF">FA10DRAFT_255140</name>
</gene>
<name>A0A316YHY4_9BASI</name>
<evidence type="ECO:0000256" key="2">
    <source>
        <dbReference type="ARBA" id="ARBA00022801"/>
    </source>
</evidence>
<dbReference type="PROSITE" id="PS01173">
    <property type="entry name" value="LIPASE_GDXG_HIS"/>
    <property type="match status" value="1"/>
</dbReference>